<reference evidence="1 2" key="1">
    <citation type="submission" date="2019-08" db="EMBL/GenBank/DDBJ databases">
        <title>Emerging of two pre-pandemic pathogenic O4:KUT lineages of Vibrio parahaemolyticus in coastal eastern China.</title>
        <authorList>
            <person name="Yu H."/>
        </authorList>
    </citation>
    <scope>NUCLEOTIDE SEQUENCE [LARGE SCALE GENOMIC DNA]</scope>
    <source>
        <strain evidence="1 2">HZ17-383</strain>
    </source>
</reference>
<sequence>MNKLIYLSIATCLAITGCASTSEPVVYDSSHSRAYNIVQAGGLYDVKDKKVLRADYESLSFAGNAAANTLLFTSSAGLGMSLSEGFGIGLLTAALDNPDPAMRNSIMAWMPQSVAESTEQAQKLLLEQVTQAMSATLKELSVGFEKTSATDDETTEFYFYSDELGCPQYEQGMTNRDLCYMRAQIIEPYLHISPDFVESSTQAYTFSSNHKYRYNRFKVTPGKTATLPLEQIYASVSKKLPEWVYLYIASGNLQFGEQSVTAPYLLEQGQPHLFITQDDS</sequence>
<dbReference type="RefSeq" id="WP_147724820.1">
    <property type="nucleotide sequence ID" value="NZ_VRMQ01000005.1"/>
</dbReference>
<comment type="caution">
    <text evidence="1">The sequence shown here is derived from an EMBL/GenBank/DDBJ whole genome shotgun (WGS) entry which is preliminary data.</text>
</comment>
<evidence type="ECO:0000313" key="1">
    <source>
        <dbReference type="EMBL" id="TXN14637.1"/>
    </source>
</evidence>
<evidence type="ECO:0000313" key="2">
    <source>
        <dbReference type="Proteomes" id="UP000321504"/>
    </source>
</evidence>
<dbReference type="PROSITE" id="PS51257">
    <property type="entry name" value="PROKAR_LIPOPROTEIN"/>
    <property type="match status" value="1"/>
</dbReference>
<dbReference type="EMBL" id="VRMQ01000005">
    <property type="protein sequence ID" value="TXN14637.1"/>
    <property type="molecule type" value="Genomic_DNA"/>
</dbReference>
<protein>
    <recommendedName>
        <fullName evidence="3">Lipoprotein</fullName>
    </recommendedName>
</protein>
<gene>
    <name evidence="1" type="ORF">FVP01_19595</name>
</gene>
<name>A0AA46L2N2_VIBPH</name>
<evidence type="ECO:0008006" key="3">
    <source>
        <dbReference type="Google" id="ProtNLM"/>
    </source>
</evidence>
<dbReference type="Proteomes" id="UP000321504">
    <property type="component" value="Unassembled WGS sequence"/>
</dbReference>
<organism evidence="1 2">
    <name type="scientific">Vibrio parahaemolyticus</name>
    <dbReference type="NCBI Taxonomy" id="670"/>
    <lineage>
        <taxon>Bacteria</taxon>
        <taxon>Pseudomonadati</taxon>
        <taxon>Pseudomonadota</taxon>
        <taxon>Gammaproteobacteria</taxon>
        <taxon>Vibrionales</taxon>
        <taxon>Vibrionaceae</taxon>
        <taxon>Vibrio</taxon>
    </lineage>
</organism>
<proteinExistence type="predicted"/>
<dbReference type="AlphaFoldDB" id="A0AA46L2N2"/>
<accession>A0AA46L2N2</accession>